<reference evidence="4 5" key="1">
    <citation type="submission" date="2018-03" db="EMBL/GenBank/DDBJ databases">
        <title>Cross-interface Injection: A General Nanoliter Liquid Handling Method Applied to Single Cells Genome Amplification Automated Nanoliter Liquid Handling Applied to Single Cell Multiple Displacement Amplification.</title>
        <authorList>
            <person name="Yun J."/>
            <person name="Xu P."/>
            <person name="Xu J."/>
            <person name="Dai X."/>
            <person name="Wang Y."/>
            <person name="Zheng X."/>
            <person name="Cao C."/>
            <person name="Yi Q."/>
            <person name="Zhu Y."/>
            <person name="Wang L."/>
            <person name="Dong Z."/>
            <person name="Huang Y."/>
            <person name="Huang L."/>
            <person name="Du W."/>
        </authorList>
    </citation>
    <scope>NUCLEOTIDE SEQUENCE [LARGE SCALE GENOMIC DNA]</scope>
    <source>
        <strain evidence="4 5">Z-D1-2</strain>
    </source>
</reference>
<organism evidence="4 5">
    <name type="scientific">Marivirga lumbricoides</name>
    <dbReference type="NCBI Taxonomy" id="1046115"/>
    <lineage>
        <taxon>Bacteria</taxon>
        <taxon>Pseudomonadati</taxon>
        <taxon>Bacteroidota</taxon>
        <taxon>Cytophagia</taxon>
        <taxon>Cytophagales</taxon>
        <taxon>Marivirgaceae</taxon>
        <taxon>Marivirga</taxon>
    </lineage>
</organism>
<dbReference type="Pfam" id="PF00571">
    <property type="entry name" value="CBS"/>
    <property type="match status" value="2"/>
</dbReference>
<evidence type="ECO:0000256" key="2">
    <source>
        <dbReference type="PROSITE-ProRule" id="PRU00703"/>
    </source>
</evidence>
<evidence type="ECO:0000313" key="5">
    <source>
        <dbReference type="Proteomes" id="UP000240608"/>
    </source>
</evidence>
<dbReference type="Gene3D" id="3.10.580.10">
    <property type="entry name" value="CBS-domain"/>
    <property type="match status" value="1"/>
</dbReference>
<dbReference type="InterPro" id="IPR044729">
    <property type="entry name" value="CBS_bac"/>
</dbReference>
<comment type="caution">
    <text evidence="4">The sequence shown here is derived from an EMBL/GenBank/DDBJ whole genome shotgun (WGS) entry which is preliminary data.</text>
</comment>
<feature type="domain" description="CBS" evidence="3">
    <location>
        <begin position="65"/>
        <end position="120"/>
    </location>
</feature>
<dbReference type="EMBL" id="PYVU01000419">
    <property type="protein sequence ID" value="PTB91278.1"/>
    <property type="molecule type" value="Genomic_DNA"/>
</dbReference>
<protein>
    <submittedName>
        <fullName evidence="4">Inosine-5-monophosphate dehydrogenase</fullName>
    </submittedName>
</protein>
<feature type="non-terminal residue" evidence="4">
    <location>
        <position position="1"/>
    </location>
</feature>
<dbReference type="PANTHER" id="PTHR43080:SF26">
    <property type="entry name" value="REGULATORY PROTEIN"/>
    <property type="match status" value="1"/>
</dbReference>
<dbReference type="PROSITE" id="PS51371">
    <property type="entry name" value="CBS"/>
    <property type="match status" value="2"/>
</dbReference>
<proteinExistence type="predicted"/>
<feature type="domain" description="CBS" evidence="3">
    <location>
        <begin position="1"/>
        <end position="54"/>
    </location>
</feature>
<dbReference type="InterPro" id="IPR051257">
    <property type="entry name" value="Diverse_CBS-Domain"/>
</dbReference>
<dbReference type="InterPro" id="IPR046342">
    <property type="entry name" value="CBS_dom_sf"/>
</dbReference>
<accession>A0A2T4DBX2</accession>
<evidence type="ECO:0000256" key="1">
    <source>
        <dbReference type="ARBA" id="ARBA00023122"/>
    </source>
</evidence>
<dbReference type="Proteomes" id="UP000240608">
    <property type="component" value="Unassembled WGS sequence"/>
</dbReference>
<dbReference type="PANTHER" id="PTHR43080">
    <property type="entry name" value="CBS DOMAIN-CONTAINING PROTEIN CBSX3, MITOCHONDRIAL"/>
    <property type="match status" value="1"/>
</dbReference>
<keyword evidence="1 2" id="KW-0129">CBS domain</keyword>
<gene>
    <name evidence="4" type="ORF">C9994_15835</name>
</gene>
<dbReference type="InterPro" id="IPR000644">
    <property type="entry name" value="CBS_dom"/>
</dbReference>
<dbReference type="AlphaFoldDB" id="A0A2T4DBX2"/>
<evidence type="ECO:0000313" key="4">
    <source>
        <dbReference type="EMBL" id="PTB91278.1"/>
    </source>
</evidence>
<sequence length="124" mass="14314">ITFKEYQPINEVMELLLKNKISGGPVCNEDNEIIGIISEGDCLKEIVRGKYNNTPKLPGLVKDHMATNIISIPPETNIFEAANMFLRMRFRRFPVIKEEKLIGQISQRDIMRAVQSMKEVNWKH</sequence>
<evidence type="ECO:0000259" key="3">
    <source>
        <dbReference type="PROSITE" id="PS51371"/>
    </source>
</evidence>
<name>A0A2T4DBX2_9BACT</name>
<dbReference type="CDD" id="cd04629">
    <property type="entry name" value="CBS_pair_bac"/>
    <property type="match status" value="1"/>
</dbReference>
<dbReference type="SMART" id="SM00116">
    <property type="entry name" value="CBS"/>
    <property type="match status" value="2"/>
</dbReference>
<dbReference type="SUPFAM" id="SSF54631">
    <property type="entry name" value="CBS-domain pair"/>
    <property type="match status" value="1"/>
</dbReference>